<protein>
    <submittedName>
        <fullName evidence="2">Uncharacterized protein</fullName>
    </submittedName>
</protein>
<reference evidence="2" key="2">
    <citation type="submission" date="2023-02" db="EMBL/GenBank/DDBJ databases">
        <authorList>
            <person name="Swenson N.G."/>
            <person name="Wegrzyn J.L."/>
            <person name="Mcevoy S.L."/>
        </authorList>
    </citation>
    <scope>NUCLEOTIDE SEQUENCE</scope>
    <source>
        <strain evidence="2">91603</strain>
        <tissue evidence="2">Leaf</tissue>
    </source>
</reference>
<dbReference type="Proteomes" id="UP001064489">
    <property type="component" value="Chromosome 6"/>
</dbReference>
<accession>A0AAD5J9U0</accession>
<keyword evidence="3" id="KW-1185">Reference proteome</keyword>
<feature type="compositionally biased region" description="Basic residues" evidence="1">
    <location>
        <begin position="131"/>
        <end position="140"/>
    </location>
</feature>
<comment type="caution">
    <text evidence="2">The sequence shown here is derived from an EMBL/GenBank/DDBJ whole genome shotgun (WGS) entry which is preliminary data.</text>
</comment>
<organism evidence="2 3">
    <name type="scientific">Acer negundo</name>
    <name type="common">Box elder</name>
    <dbReference type="NCBI Taxonomy" id="4023"/>
    <lineage>
        <taxon>Eukaryota</taxon>
        <taxon>Viridiplantae</taxon>
        <taxon>Streptophyta</taxon>
        <taxon>Embryophyta</taxon>
        <taxon>Tracheophyta</taxon>
        <taxon>Spermatophyta</taxon>
        <taxon>Magnoliopsida</taxon>
        <taxon>eudicotyledons</taxon>
        <taxon>Gunneridae</taxon>
        <taxon>Pentapetalae</taxon>
        <taxon>rosids</taxon>
        <taxon>malvids</taxon>
        <taxon>Sapindales</taxon>
        <taxon>Sapindaceae</taxon>
        <taxon>Hippocastanoideae</taxon>
        <taxon>Acereae</taxon>
        <taxon>Acer</taxon>
    </lineage>
</organism>
<dbReference type="EMBL" id="JAJSOW010000004">
    <property type="protein sequence ID" value="KAI9191442.1"/>
    <property type="molecule type" value="Genomic_DNA"/>
</dbReference>
<reference evidence="2" key="1">
    <citation type="journal article" date="2022" name="Plant J.">
        <title>Strategies of tolerance reflected in two North American maple genomes.</title>
        <authorList>
            <person name="McEvoy S.L."/>
            <person name="Sezen U.U."/>
            <person name="Trouern-Trend A."/>
            <person name="McMahon S.M."/>
            <person name="Schaberg P.G."/>
            <person name="Yang J."/>
            <person name="Wegrzyn J.L."/>
            <person name="Swenson N.G."/>
        </authorList>
    </citation>
    <scope>NUCLEOTIDE SEQUENCE</scope>
    <source>
        <strain evidence="2">91603</strain>
    </source>
</reference>
<evidence type="ECO:0000256" key="1">
    <source>
        <dbReference type="SAM" id="MobiDB-lite"/>
    </source>
</evidence>
<evidence type="ECO:0000313" key="3">
    <source>
        <dbReference type="Proteomes" id="UP001064489"/>
    </source>
</evidence>
<sequence length="156" mass="17564">MEGEECNVKLEASLRLGIWFQAANPPKHSHVGKGRSNQRDWGRKKGSAGGLAGFNLLGEEIDTRRGGVWCDFDGFEWCLGFGVWVVEDKATPGDLDNVRDFLLHFMRRHAPLSASFITRIGLGPFNWQKRQRLPPSRKRVGNSPISSQYRKDPTPS</sequence>
<evidence type="ECO:0000313" key="2">
    <source>
        <dbReference type="EMBL" id="KAI9191442.1"/>
    </source>
</evidence>
<gene>
    <name evidence="2" type="ORF">LWI28_008534</name>
</gene>
<dbReference type="AlphaFoldDB" id="A0AAD5J9U0"/>
<proteinExistence type="predicted"/>
<feature type="region of interest" description="Disordered" evidence="1">
    <location>
        <begin position="131"/>
        <end position="156"/>
    </location>
</feature>
<name>A0AAD5J9U0_ACENE</name>